<dbReference type="InterPro" id="IPR013249">
    <property type="entry name" value="RNA_pol_sigma70_r4_t2"/>
</dbReference>
<dbReference type="GO" id="GO:0016987">
    <property type="term" value="F:sigma factor activity"/>
    <property type="evidence" value="ECO:0007669"/>
    <property type="project" value="UniProtKB-KW"/>
</dbReference>
<dbReference type="Proteomes" id="UP000198878">
    <property type="component" value="Unassembled WGS sequence"/>
</dbReference>
<keyword evidence="8" id="KW-0240">DNA-directed RNA polymerase</keyword>
<evidence type="ECO:0000313" key="8">
    <source>
        <dbReference type="EMBL" id="SEF32737.1"/>
    </source>
</evidence>
<evidence type="ECO:0000256" key="5">
    <source>
        <dbReference type="ARBA" id="ARBA00023163"/>
    </source>
</evidence>
<keyword evidence="3" id="KW-0731">Sigma factor</keyword>
<dbReference type="GO" id="GO:0000428">
    <property type="term" value="C:DNA-directed RNA polymerase complex"/>
    <property type="evidence" value="ECO:0007669"/>
    <property type="project" value="UniProtKB-KW"/>
</dbReference>
<dbReference type="GO" id="GO:0003677">
    <property type="term" value="F:DNA binding"/>
    <property type="evidence" value="ECO:0007669"/>
    <property type="project" value="UniProtKB-KW"/>
</dbReference>
<gene>
    <name evidence="8" type="ORF">SAMN05421837_106403</name>
</gene>
<evidence type="ECO:0000256" key="1">
    <source>
        <dbReference type="ARBA" id="ARBA00010641"/>
    </source>
</evidence>
<evidence type="ECO:0000256" key="4">
    <source>
        <dbReference type="ARBA" id="ARBA00023125"/>
    </source>
</evidence>
<dbReference type="InterPro" id="IPR036388">
    <property type="entry name" value="WH-like_DNA-bd_sf"/>
</dbReference>
<keyword evidence="2" id="KW-0805">Transcription regulation</keyword>
<dbReference type="InterPro" id="IPR013325">
    <property type="entry name" value="RNA_pol_sigma_r2"/>
</dbReference>
<evidence type="ECO:0000313" key="9">
    <source>
        <dbReference type="Proteomes" id="UP000198878"/>
    </source>
</evidence>
<evidence type="ECO:0000256" key="6">
    <source>
        <dbReference type="SAM" id="MobiDB-lite"/>
    </source>
</evidence>
<dbReference type="AlphaFoldDB" id="A0A1H5R5S5"/>
<organism evidence="8 9">
    <name type="scientific">Amycolatopsis pretoriensis</name>
    <dbReference type="NCBI Taxonomy" id="218821"/>
    <lineage>
        <taxon>Bacteria</taxon>
        <taxon>Bacillati</taxon>
        <taxon>Actinomycetota</taxon>
        <taxon>Actinomycetes</taxon>
        <taxon>Pseudonocardiales</taxon>
        <taxon>Pseudonocardiaceae</taxon>
        <taxon>Amycolatopsis</taxon>
    </lineage>
</organism>
<dbReference type="PANTHER" id="PTHR43133">
    <property type="entry name" value="RNA POLYMERASE ECF-TYPE SIGMA FACTO"/>
    <property type="match status" value="1"/>
</dbReference>
<proteinExistence type="inferred from homology"/>
<feature type="compositionally biased region" description="Basic and acidic residues" evidence="6">
    <location>
        <begin position="171"/>
        <end position="183"/>
    </location>
</feature>
<dbReference type="GO" id="GO:0006352">
    <property type="term" value="P:DNA-templated transcription initiation"/>
    <property type="evidence" value="ECO:0007669"/>
    <property type="project" value="InterPro"/>
</dbReference>
<evidence type="ECO:0000256" key="3">
    <source>
        <dbReference type="ARBA" id="ARBA00023082"/>
    </source>
</evidence>
<dbReference type="Gene3D" id="1.10.10.10">
    <property type="entry name" value="Winged helix-like DNA-binding domain superfamily/Winged helix DNA-binding domain"/>
    <property type="match status" value="1"/>
</dbReference>
<keyword evidence="5" id="KW-0804">Transcription</keyword>
<feature type="domain" description="RNA polymerase sigma factor 70 region 4 type 2" evidence="7">
    <location>
        <begin position="98"/>
        <end position="149"/>
    </location>
</feature>
<dbReference type="InterPro" id="IPR013324">
    <property type="entry name" value="RNA_pol_sigma_r3/r4-like"/>
</dbReference>
<evidence type="ECO:0000256" key="2">
    <source>
        <dbReference type="ARBA" id="ARBA00023015"/>
    </source>
</evidence>
<accession>A0A1H5R5S5</accession>
<evidence type="ECO:0000259" key="7">
    <source>
        <dbReference type="Pfam" id="PF08281"/>
    </source>
</evidence>
<dbReference type="EMBL" id="FNUJ01000006">
    <property type="protein sequence ID" value="SEF32737.1"/>
    <property type="molecule type" value="Genomic_DNA"/>
</dbReference>
<dbReference type="PANTHER" id="PTHR43133:SF8">
    <property type="entry name" value="RNA POLYMERASE SIGMA FACTOR HI_1459-RELATED"/>
    <property type="match status" value="1"/>
</dbReference>
<dbReference type="OrthoDB" id="4990598at2"/>
<feature type="region of interest" description="Disordered" evidence="6">
    <location>
        <begin position="164"/>
        <end position="183"/>
    </location>
</feature>
<dbReference type="RefSeq" id="WP_091389599.1">
    <property type="nucleotide sequence ID" value="NZ_FNUJ01000006.1"/>
</dbReference>
<dbReference type="Gene3D" id="1.10.1740.10">
    <property type="match status" value="1"/>
</dbReference>
<name>A0A1H5R5S5_9PSEU</name>
<dbReference type="STRING" id="218821.SAMN05421837_106403"/>
<dbReference type="Pfam" id="PF08281">
    <property type="entry name" value="Sigma70_r4_2"/>
    <property type="match status" value="1"/>
</dbReference>
<keyword evidence="9" id="KW-1185">Reference proteome</keyword>
<reference evidence="9" key="1">
    <citation type="submission" date="2016-10" db="EMBL/GenBank/DDBJ databases">
        <authorList>
            <person name="Varghese N."/>
            <person name="Submissions S."/>
        </authorList>
    </citation>
    <scope>NUCLEOTIDE SEQUENCE [LARGE SCALE GENOMIC DNA]</scope>
    <source>
        <strain evidence="9">DSM 44654</strain>
    </source>
</reference>
<protein>
    <submittedName>
        <fullName evidence="8">DNA-directed RNA polymerase specialized sigma subunit, sigma24 family</fullName>
    </submittedName>
</protein>
<sequence>MWGAVDDGDPPDARLIAAFRRGDAGAAGRLFRRHADALRRLAADRSDPDDLVAETFTCVLAVLRAGGGPRENLRPYLVATMRELAARWDRPQPGADELVEAAFGTLPARWRTVLWSTVAEGHTAAELAPVLGVSPTSVDALGARAREALRHAYLQVRRFPAKADMPGTRPSVREQFCHPSGKD</sequence>
<comment type="similarity">
    <text evidence="1">Belongs to the sigma-70 factor family. ECF subfamily.</text>
</comment>
<dbReference type="SUPFAM" id="SSF88946">
    <property type="entry name" value="Sigma2 domain of RNA polymerase sigma factors"/>
    <property type="match status" value="1"/>
</dbReference>
<keyword evidence="4" id="KW-0238">DNA-binding</keyword>
<dbReference type="InterPro" id="IPR039425">
    <property type="entry name" value="RNA_pol_sigma-70-like"/>
</dbReference>
<dbReference type="SUPFAM" id="SSF88659">
    <property type="entry name" value="Sigma3 and sigma4 domains of RNA polymerase sigma factors"/>
    <property type="match status" value="1"/>
</dbReference>